<dbReference type="InterPro" id="IPR013342">
    <property type="entry name" value="Mandelate_racemase_C"/>
</dbReference>
<evidence type="ECO:0000313" key="7">
    <source>
        <dbReference type="Proteomes" id="UP001138997"/>
    </source>
</evidence>
<dbReference type="SFLD" id="SFLDG00179">
    <property type="entry name" value="mandelate_racemase"/>
    <property type="match status" value="1"/>
</dbReference>
<feature type="binding site" evidence="2">
    <location>
        <position position="264"/>
    </location>
    <ligand>
        <name>substrate</name>
    </ligand>
</feature>
<dbReference type="RefSeq" id="WP_231448832.1">
    <property type="nucleotide sequence ID" value="NZ_JAJOMB010000026.1"/>
</dbReference>
<dbReference type="InterPro" id="IPR036849">
    <property type="entry name" value="Enolase-like_C_sf"/>
</dbReference>
<accession>A0A9X1NLN2</accession>
<gene>
    <name evidence="6" type="ORF">LR394_34440</name>
</gene>
<dbReference type="InterPro" id="IPR029017">
    <property type="entry name" value="Enolase-like_N"/>
</dbReference>
<proteinExistence type="predicted"/>
<dbReference type="Pfam" id="PF13378">
    <property type="entry name" value="MR_MLE_C"/>
    <property type="match status" value="1"/>
</dbReference>
<dbReference type="SUPFAM" id="SSF51604">
    <property type="entry name" value="Enolase C-terminal domain-like"/>
    <property type="match status" value="1"/>
</dbReference>
<feature type="binding site" evidence="3">
    <location>
        <position position="264"/>
    </location>
    <ligand>
        <name>Mg(2+)</name>
        <dbReference type="ChEBI" id="CHEBI:18420"/>
    </ligand>
</feature>
<feature type="domain" description="Mandelate racemase/muconate lactonizing enzyme C-terminal" evidence="5">
    <location>
        <begin position="161"/>
        <end position="259"/>
    </location>
</feature>
<evidence type="ECO:0000259" key="5">
    <source>
        <dbReference type="SMART" id="SM00922"/>
    </source>
</evidence>
<feature type="binding site" evidence="2">
    <location>
        <position position="53"/>
    </location>
    <ligand>
        <name>substrate</name>
    </ligand>
</feature>
<evidence type="ECO:0000256" key="2">
    <source>
        <dbReference type="PIRSR" id="PIRSR634611-2"/>
    </source>
</evidence>
<dbReference type="InterPro" id="IPR034593">
    <property type="entry name" value="DgoD-like"/>
</dbReference>
<feature type="binding site" evidence="3">
    <location>
        <position position="212"/>
    </location>
    <ligand>
        <name>Mg(2+)</name>
        <dbReference type="ChEBI" id="CHEBI:18420"/>
    </ligand>
</feature>
<feature type="binding site" evidence="2">
    <location>
        <position position="19"/>
    </location>
    <ligand>
        <name>substrate</name>
    </ligand>
</feature>
<reference evidence="6" key="1">
    <citation type="submission" date="2021-11" db="EMBL/GenBank/DDBJ databases">
        <title>Streptomyces corallinus and Kineosporia corallina sp. nov., two new coral-derived marine actinobacteria.</title>
        <authorList>
            <person name="Buangrab K."/>
            <person name="Sutthacheep M."/>
            <person name="Yeemin T."/>
            <person name="Harunari E."/>
            <person name="Igarashi Y."/>
            <person name="Sripreechasak P."/>
            <person name="Kanchanasin P."/>
            <person name="Tanasupawat S."/>
            <person name="Phongsopitanun W."/>
        </authorList>
    </citation>
    <scope>NUCLEOTIDE SEQUENCE</scope>
    <source>
        <strain evidence="6">JCM 31032</strain>
    </source>
</reference>
<dbReference type="Gene3D" id="3.20.20.120">
    <property type="entry name" value="Enolase-like C-terminal domain"/>
    <property type="match status" value="1"/>
</dbReference>
<protein>
    <recommendedName>
        <fullName evidence="5">Mandelate racemase/muconate lactonizing enzyme C-terminal domain-containing protein</fullName>
    </recommendedName>
</protein>
<evidence type="ECO:0000256" key="4">
    <source>
        <dbReference type="PIRSR" id="PIRSR634611-4"/>
    </source>
</evidence>
<feature type="binding site" evidence="2">
    <location>
        <position position="99"/>
    </location>
    <ligand>
        <name>substrate</name>
    </ligand>
</feature>
<name>A0A9X1NLN2_9ACTN</name>
<dbReference type="SFLD" id="SFLDF00118">
    <property type="entry name" value="D-tartrate_dehydratase"/>
    <property type="match status" value="1"/>
</dbReference>
<dbReference type="AlphaFoldDB" id="A0A9X1NLN2"/>
<dbReference type="SUPFAM" id="SSF54826">
    <property type="entry name" value="Enolase N-terminal domain-like"/>
    <property type="match status" value="1"/>
</dbReference>
<feature type="site" description="Transition state stabilizer" evidence="4">
    <location>
        <position position="340"/>
    </location>
</feature>
<feature type="binding site" evidence="2">
    <location>
        <position position="154"/>
    </location>
    <ligand>
        <name>substrate</name>
    </ligand>
</feature>
<evidence type="ECO:0000313" key="6">
    <source>
        <dbReference type="EMBL" id="MCD5316006.1"/>
    </source>
</evidence>
<feature type="site" description="Increases basicity of active site His" evidence="4">
    <location>
        <position position="291"/>
    </location>
</feature>
<feature type="site" description="Transition state stabilizer" evidence="4">
    <location>
        <position position="53"/>
    </location>
</feature>
<dbReference type="SMART" id="SM00922">
    <property type="entry name" value="MR_MLE"/>
    <property type="match status" value="1"/>
</dbReference>
<dbReference type="InterPro" id="IPR034611">
    <property type="entry name" value="D-tartrate_dehydratase"/>
</dbReference>
<evidence type="ECO:0000256" key="3">
    <source>
        <dbReference type="PIRSR" id="PIRSR634611-3"/>
    </source>
</evidence>
<dbReference type="PANTHER" id="PTHR48080:SF5">
    <property type="entry name" value="D(-)-TARTRATE DEHYDRATASE"/>
    <property type="match status" value="1"/>
</dbReference>
<feature type="binding site" evidence="2">
    <location>
        <position position="321"/>
    </location>
    <ligand>
        <name>substrate</name>
    </ligand>
</feature>
<dbReference type="EMBL" id="JAJOMB010000026">
    <property type="protein sequence ID" value="MCD5316006.1"/>
    <property type="molecule type" value="Genomic_DNA"/>
</dbReference>
<organism evidence="6 7">
    <name type="scientific">Kineosporia babensis</name>
    <dbReference type="NCBI Taxonomy" id="499548"/>
    <lineage>
        <taxon>Bacteria</taxon>
        <taxon>Bacillati</taxon>
        <taxon>Actinomycetota</taxon>
        <taxon>Actinomycetes</taxon>
        <taxon>Kineosporiales</taxon>
        <taxon>Kineosporiaceae</taxon>
        <taxon>Kineosporia</taxon>
    </lineage>
</organism>
<evidence type="ECO:0000256" key="1">
    <source>
        <dbReference type="PIRSR" id="PIRSR634611-1"/>
    </source>
</evidence>
<feature type="site" description="Transition state stabilizer" evidence="4">
    <location>
        <position position="180"/>
    </location>
</feature>
<keyword evidence="3" id="KW-0479">Metal-binding</keyword>
<keyword evidence="7" id="KW-1185">Reference proteome</keyword>
<comment type="cofactor">
    <cofactor evidence="3">
        <name>Mg(2+)</name>
        <dbReference type="ChEBI" id="CHEBI:18420"/>
    </cofactor>
    <text evidence="3">Binds 1 Mg(2+) ion per subunit.</text>
</comment>
<feature type="active site" description="acceptor" evidence="1">
    <location>
        <position position="182"/>
    </location>
</feature>
<feature type="binding site" evidence="3">
    <location>
        <position position="238"/>
    </location>
    <ligand>
        <name>Mg(2+)</name>
        <dbReference type="ChEBI" id="CHEBI:18420"/>
    </ligand>
</feature>
<dbReference type="Gene3D" id="3.30.390.10">
    <property type="entry name" value="Enolase-like, N-terminal domain"/>
    <property type="match status" value="1"/>
</dbReference>
<sequence>MRIVSAHEGVIPISSPMSNAFIDFSTMDCSVLALVSDVIVEGRPLVGYGFNSNGRYSAGEILRRRILPRLLDAPPESLLDANHMLSPGKAWDVMMRNEKPGGHGERSVAVGVVDMALHDLAAKIAGVPLYRWISDHYGDGSPEDSVFVYAAGGYYAPGKTLQQLQDEMKAFLDAGYEVVKMKIGGASPAEDLRRIEAVIEVLDGDGSRLAVDVNGRFDLPTALEYGRALDPYNLFWYEEVGDPLDYGLNATLAEHYRNPIATGENLFSLPDARNLIRYGGLRPDRDYLQFDPALSYGLVEYCRIQDMLKQHGWSSRRCIPHGGHQFSLHIAAALKLGGNESYPGEFQPTGGFADDTVVSGSRVKLNDLPGIGFEGKANFYRVLRDLHR</sequence>
<dbReference type="Proteomes" id="UP001138997">
    <property type="component" value="Unassembled WGS sequence"/>
</dbReference>
<keyword evidence="3" id="KW-0460">Magnesium</keyword>
<dbReference type="GO" id="GO:0046872">
    <property type="term" value="F:metal ion binding"/>
    <property type="evidence" value="ECO:0007669"/>
    <property type="project" value="UniProtKB-KW"/>
</dbReference>
<feature type="binding site" evidence="2">
    <location>
        <position position="180"/>
    </location>
    <ligand>
        <name>substrate</name>
    </ligand>
</feature>
<dbReference type="PANTHER" id="PTHR48080">
    <property type="entry name" value="D-GALACTONATE DEHYDRATASE-RELATED"/>
    <property type="match status" value="1"/>
</dbReference>
<feature type="active site" description="Proton donor/acceptor" evidence="1">
    <location>
        <position position="321"/>
    </location>
</feature>
<dbReference type="GO" id="GO:0047808">
    <property type="term" value="F:D(-)-tartrate dehydratase activity"/>
    <property type="evidence" value="ECO:0007669"/>
    <property type="project" value="InterPro"/>
</dbReference>
<dbReference type="InterPro" id="IPR029065">
    <property type="entry name" value="Enolase_C-like"/>
</dbReference>
<comment type="caution">
    <text evidence="6">The sequence shown here is derived from an EMBL/GenBank/DDBJ whole genome shotgun (WGS) entry which is preliminary data.</text>
</comment>
<feature type="binding site" evidence="2">
    <location>
        <position position="238"/>
    </location>
    <ligand>
        <name>substrate</name>
    </ligand>
</feature>
<dbReference type="SFLD" id="SFLDS00001">
    <property type="entry name" value="Enolase"/>
    <property type="match status" value="1"/>
</dbReference>